<dbReference type="InterPro" id="IPR006321">
    <property type="entry name" value="PilT/PilU"/>
</dbReference>
<dbReference type="EMBL" id="NRRV01000003">
    <property type="protein sequence ID" value="MBK1629505.1"/>
    <property type="molecule type" value="Genomic_DNA"/>
</dbReference>
<dbReference type="InterPro" id="IPR003593">
    <property type="entry name" value="AAA+_ATPase"/>
</dbReference>
<sequence>MDLKNLLNMMNDERGSDLFLTAGRPPSIKIDGSIRPVGLETLTAEQTMQAAQELMTSKQFAEFEETNECQFAINARGAGRFRVSAFKQRNQAGLVLRRIETRIPTIEELRLPGILRELGMQARGIVIFVGGTGTGKSTSLAALIGYRNRMTTGHIITIEDPIEYIHEHDGCIITQREVGVDTASFEVALRNTLRQAPDVILIGEIRTRETMEYALSFAETGHLVFATLHATNAYQALDRIINFFPDESQRQLFMDLSLNLRAIVAQQLLPHKSGRGRQAVVELLLNTPLVAALIRKGEVHKLREVMANSNELGMITFDQALFQLLQDGQISYEEALKHADSANELRLMVKLKGSKDPARRLAEAADKITLVDDRPEEDSTFIQDTTEAPPSEITQPDSDQQQPEPPSKDQKLKL</sequence>
<dbReference type="NCBIfam" id="TIGR01420">
    <property type="entry name" value="pilT_fam"/>
    <property type="match status" value="1"/>
</dbReference>
<dbReference type="InterPro" id="IPR001482">
    <property type="entry name" value="T2SS/T4SS_dom"/>
</dbReference>
<gene>
    <name evidence="4" type="ORF">CKO31_01880</name>
</gene>
<dbReference type="SMART" id="SM00382">
    <property type="entry name" value="AAA"/>
    <property type="match status" value="1"/>
</dbReference>
<evidence type="ECO:0000256" key="1">
    <source>
        <dbReference type="ARBA" id="ARBA00006611"/>
    </source>
</evidence>
<comment type="caution">
    <text evidence="4">The sequence shown here is derived from an EMBL/GenBank/DDBJ whole genome shotgun (WGS) entry which is preliminary data.</text>
</comment>
<keyword evidence="5" id="KW-1185">Reference proteome</keyword>
<dbReference type="PANTHER" id="PTHR30486">
    <property type="entry name" value="TWITCHING MOTILITY PROTEIN PILT"/>
    <property type="match status" value="1"/>
</dbReference>
<dbReference type="PANTHER" id="PTHR30486:SF12">
    <property type="entry name" value="TYPE IV PILUS ATPASE PILU"/>
    <property type="match status" value="1"/>
</dbReference>
<organism evidence="4 5">
    <name type="scientific">Thiohalocapsa halophila</name>
    <dbReference type="NCBI Taxonomy" id="69359"/>
    <lineage>
        <taxon>Bacteria</taxon>
        <taxon>Pseudomonadati</taxon>
        <taxon>Pseudomonadota</taxon>
        <taxon>Gammaproteobacteria</taxon>
        <taxon>Chromatiales</taxon>
        <taxon>Chromatiaceae</taxon>
        <taxon>Thiohalocapsa</taxon>
    </lineage>
</organism>
<dbReference type="Gene3D" id="3.30.450.90">
    <property type="match status" value="1"/>
</dbReference>
<evidence type="ECO:0000259" key="3">
    <source>
        <dbReference type="SMART" id="SM00382"/>
    </source>
</evidence>
<dbReference type="Proteomes" id="UP000748752">
    <property type="component" value="Unassembled WGS sequence"/>
</dbReference>
<dbReference type="InterPro" id="IPR050921">
    <property type="entry name" value="T4SS_GSP_E_ATPase"/>
</dbReference>
<protein>
    <submittedName>
        <fullName evidence="4">Type IV pili twitching motility protein PilT</fullName>
    </submittedName>
</protein>
<name>A0ABS1CC69_9GAMM</name>
<dbReference type="CDD" id="cd01131">
    <property type="entry name" value="PilT"/>
    <property type="match status" value="1"/>
</dbReference>
<reference evidence="4 5" key="1">
    <citation type="journal article" date="2020" name="Microorganisms">
        <title>Osmotic Adaptation and Compatible Solute Biosynthesis of Phototrophic Bacteria as Revealed from Genome Analyses.</title>
        <authorList>
            <person name="Imhoff J.F."/>
            <person name="Rahn T."/>
            <person name="Kunzel S."/>
            <person name="Keller A."/>
            <person name="Neulinger S.C."/>
        </authorList>
    </citation>
    <scope>NUCLEOTIDE SEQUENCE [LARGE SCALE GENOMIC DNA]</scope>
    <source>
        <strain evidence="4 5">DSM 6210</strain>
    </source>
</reference>
<dbReference type="SUPFAM" id="SSF52540">
    <property type="entry name" value="P-loop containing nucleoside triphosphate hydrolases"/>
    <property type="match status" value="1"/>
</dbReference>
<dbReference type="Pfam" id="PF00437">
    <property type="entry name" value="T2SSE"/>
    <property type="match status" value="1"/>
</dbReference>
<feature type="compositionally biased region" description="Polar residues" evidence="2">
    <location>
        <begin position="380"/>
        <end position="394"/>
    </location>
</feature>
<evidence type="ECO:0000313" key="5">
    <source>
        <dbReference type="Proteomes" id="UP000748752"/>
    </source>
</evidence>
<accession>A0ABS1CC69</accession>
<evidence type="ECO:0000256" key="2">
    <source>
        <dbReference type="SAM" id="MobiDB-lite"/>
    </source>
</evidence>
<comment type="similarity">
    <text evidence="1">Belongs to the GSP E family.</text>
</comment>
<feature type="region of interest" description="Disordered" evidence="2">
    <location>
        <begin position="368"/>
        <end position="414"/>
    </location>
</feature>
<feature type="domain" description="AAA+ ATPase" evidence="3">
    <location>
        <begin position="122"/>
        <end position="258"/>
    </location>
</feature>
<proteinExistence type="inferred from homology"/>
<dbReference type="RefSeq" id="WP_200233546.1">
    <property type="nucleotide sequence ID" value="NZ_NRRV01000003.1"/>
</dbReference>
<evidence type="ECO:0000313" key="4">
    <source>
        <dbReference type="EMBL" id="MBK1629505.1"/>
    </source>
</evidence>
<dbReference type="InterPro" id="IPR027417">
    <property type="entry name" value="P-loop_NTPase"/>
</dbReference>
<dbReference type="Gene3D" id="3.40.50.300">
    <property type="entry name" value="P-loop containing nucleotide triphosphate hydrolases"/>
    <property type="match status" value="1"/>
</dbReference>